<feature type="compositionally biased region" description="Gly residues" evidence="1">
    <location>
        <begin position="1"/>
        <end position="11"/>
    </location>
</feature>
<sequence>ARGGVGGGSRAGVGVAVGRLTGDGRLVGVGLGSSRGFRPASVSSGDRGQGAGDVEGHGCERDRRHERRPVPGPQPRVRAAVDEL</sequence>
<feature type="region of interest" description="Disordered" evidence="1">
    <location>
        <begin position="1"/>
        <end position="84"/>
    </location>
</feature>
<reference evidence="2" key="1">
    <citation type="submission" date="2020-02" db="EMBL/GenBank/DDBJ databases">
        <authorList>
            <person name="Meier V. D."/>
        </authorList>
    </citation>
    <scope>NUCLEOTIDE SEQUENCE</scope>
    <source>
        <strain evidence="2">AVDCRST_MAG59</strain>
    </source>
</reference>
<dbReference type="AlphaFoldDB" id="A0A6J4U5P7"/>
<name>A0A6J4U5P7_9BACT</name>
<feature type="non-terminal residue" evidence="2">
    <location>
        <position position="1"/>
    </location>
</feature>
<evidence type="ECO:0000256" key="1">
    <source>
        <dbReference type="SAM" id="MobiDB-lite"/>
    </source>
</evidence>
<accession>A0A6J4U5P7</accession>
<feature type="non-terminal residue" evidence="2">
    <location>
        <position position="84"/>
    </location>
</feature>
<proteinExistence type="predicted"/>
<evidence type="ECO:0000313" key="2">
    <source>
        <dbReference type="EMBL" id="CAA9540652.1"/>
    </source>
</evidence>
<dbReference type="EMBL" id="CADCWF010000040">
    <property type="protein sequence ID" value="CAA9540652.1"/>
    <property type="molecule type" value="Genomic_DNA"/>
</dbReference>
<protein>
    <submittedName>
        <fullName evidence="2">Uncharacterized protein</fullName>
    </submittedName>
</protein>
<gene>
    <name evidence="2" type="ORF">AVDCRST_MAG59-804</name>
</gene>
<feature type="compositionally biased region" description="Basic and acidic residues" evidence="1">
    <location>
        <begin position="54"/>
        <end position="63"/>
    </location>
</feature>
<organism evidence="2">
    <name type="scientific">uncultured Thermomicrobiales bacterium</name>
    <dbReference type="NCBI Taxonomy" id="1645740"/>
    <lineage>
        <taxon>Bacteria</taxon>
        <taxon>Pseudomonadati</taxon>
        <taxon>Thermomicrobiota</taxon>
        <taxon>Thermomicrobia</taxon>
        <taxon>Thermomicrobiales</taxon>
        <taxon>environmental samples</taxon>
    </lineage>
</organism>